<evidence type="ECO:0008006" key="3">
    <source>
        <dbReference type="Google" id="ProtNLM"/>
    </source>
</evidence>
<sequence length="1111" mass="123606">MSGPVDPILGLFLERRRERKGTPSGTWLELLTPSATPADFEWLSERFARNVVHESVQDVLDLPWSAIFTSTIDPQLLRRLETCGRQPEPIVTAEQYPRVARSTRRPPVYHLFGRANETAEAARCPRSVNELARRQIRTSLLLARIPETTTSAGVLVVDGFTAGSDWLGLDALLSALPLNEGLRVLWFGASDSINSPLFQDLVEAGTVLTDSRKLPVVIADLKSRDLQSSFAALTSDEPGIISLPDGFVSVSPSLRLRVEASAIIVDDEWTQRPAPLDLSAEEDTFRRFHGDLGGTRGLIDGIGRGFAIERPFERQLRTSVRSALEKRADIARTVVLHGQSGTGKTVAFARLAYRFRVDEKVPVLFAAGRIPEVADVDAFCTEAERQGASSTLVLCDCNQPIERYLALSGALSSRGRRVAVVGTSYRLSLRSRHRSLDLIEAPTTVTDAEHANVNELMRKFGREQISRAPKIGTADTDHVFALLYRTIAPGRQRLIAGVSGEARSAEEALRQRSKNVPQVAQGLAATSSRAASATLFEVEAVAEAFGTDAPGRLIDYVMAAGRLDIYVPLNLLLRVLRAQDPSLTFAAMARLFQDVDLFRWRYGDQEKSELLVGPRLRLEAELICRRRLADPARELDCLVDLIASVRQRSVDQYSEVRFLSDLLQKLGRDGPREDAYADGYLRVAKALTSLRIEHGLEDASIMLQESSFRRAWLRARKASDTIAERDVVLEEARSVVEEAIRKVTNGQLRAARRTRENLFVERASIYGFLAVGHSVHNAPADVVWSDYLAARTAANRAMGVAPNYFPYDVALWTPADILAESQSTASLSPPRRGELVADIYSVLDRIDPSQLPPSQLERFHVRRAKIGDVLKDAELKADALKSLEAINPAVALYLEARSICLEAFQETPVAFTDEVRDKARRAADFIEQKLSVASTDPRCLRLLLEFVWIGATGERLLRGERRPIPHDMRARQKLLQIVQALNKSSNDAADFSMRYLEAVLAWVCRDVQYALDTWRSLAHDTEFEDSRRVHRRLFVADASGNPSIHRGRLIASRSQGHWQVAVEGVNARINLLERDFYGTLLKPGYEVRDFAIAFNYLGPIADPLTRYEVAS</sequence>
<evidence type="ECO:0000313" key="2">
    <source>
        <dbReference type="Proteomes" id="UP001221411"/>
    </source>
</evidence>
<reference evidence="1 2" key="1">
    <citation type="submission" date="2022-11" db="EMBL/GenBank/DDBJ databases">
        <title>Minimal conservation of predation-associated metabolite biosynthetic gene clusters underscores biosynthetic potential of Myxococcota including descriptions for ten novel species: Archangium lansinium sp. nov., Myxococcus landrumus sp. nov., Nannocystis bai.</title>
        <authorList>
            <person name="Ahearne A."/>
            <person name="Stevens C."/>
            <person name="Dowd S."/>
        </authorList>
    </citation>
    <scope>NUCLEOTIDE SEQUENCE [LARGE SCALE GENOMIC DNA]</scope>
    <source>
        <strain evidence="1 2">RJM3</strain>
    </source>
</reference>
<accession>A0ABT5EGM6</accession>
<comment type="caution">
    <text evidence="1">The sequence shown here is derived from an EMBL/GenBank/DDBJ whole genome shotgun (WGS) entry which is preliminary data.</text>
</comment>
<dbReference type="Proteomes" id="UP001221411">
    <property type="component" value="Unassembled WGS sequence"/>
</dbReference>
<keyword evidence="2" id="KW-1185">Reference proteome</keyword>
<name>A0ABT5EGM6_9BACT</name>
<proteinExistence type="predicted"/>
<dbReference type="EMBL" id="JAQNDO010000001">
    <property type="protein sequence ID" value="MDC0740978.1"/>
    <property type="molecule type" value="Genomic_DNA"/>
</dbReference>
<organism evidence="1 2">
    <name type="scientific">Polyangium mundeleinium</name>
    <dbReference type="NCBI Taxonomy" id="2995306"/>
    <lineage>
        <taxon>Bacteria</taxon>
        <taxon>Pseudomonadati</taxon>
        <taxon>Myxococcota</taxon>
        <taxon>Polyangia</taxon>
        <taxon>Polyangiales</taxon>
        <taxon>Polyangiaceae</taxon>
        <taxon>Polyangium</taxon>
    </lineage>
</organism>
<dbReference type="InterPro" id="IPR027417">
    <property type="entry name" value="P-loop_NTPase"/>
</dbReference>
<dbReference type="SUPFAM" id="SSF52540">
    <property type="entry name" value="P-loop containing nucleoside triphosphate hydrolases"/>
    <property type="match status" value="1"/>
</dbReference>
<dbReference type="RefSeq" id="WP_271916191.1">
    <property type="nucleotide sequence ID" value="NZ_JAQNDO010000001.1"/>
</dbReference>
<evidence type="ECO:0000313" key="1">
    <source>
        <dbReference type="EMBL" id="MDC0740978.1"/>
    </source>
</evidence>
<protein>
    <recommendedName>
        <fullName evidence="3">AAA+ ATPase domain-containing protein</fullName>
    </recommendedName>
</protein>
<gene>
    <name evidence="1" type="ORF">POL67_06440</name>
</gene>